<dbReference type="AlphaFoldDB" id="A0A072VRE8"/>
<reference evidence="1 3" key="2">
    <citation type="journal article" date="2014" name="BMC Genomics">
        <title>An improved genome release (version Mt4.0) for the model legume Medicago truncatula.</title>
        <authorList>
            <person name="Tang H."/>
            <person name="Krishnakumar V."/>
            <person name="Bidwell S."/>
            <person name="Rosen B."/>
            <person name="Chan A."/>
            <person name="Zhou S."/>
            <person name="Gentzbittel L."/>
            <person name="Childs K.L."/>
            <person name="Yandell M."/>
            <person name="Gundlach H."/>
            <person name="Mayer K.F."/>
            <person name="Schwartz D.C."/>
            <person name="Town C.D."/>
        </authorList>
    </citation>
    <scope>GENOME REANNOTATION</scope>
    <source>
        <strain evidence="1">A17</strain>
        <strain evidence="2 3">cv. Jemalong A17</strain>
    </source>
</reference>
<dbReference type="EnsemblPlants" id="KEH43998">
    <property type="protein sequence ID" value="KEH43998"/>
    <property type="gene ID" value="MTR_1g106010"/>
</dbReference>
<dbReference type="HOGENOM" id="CLU_1654749_0_0_1"/>
<protein>
    <submittedName>
        <fullName evidence="1 2">Uncharacterized protein</fullName>
    </submittedName>
</protein>
<reference evidence="2" key="3">
    <citation type="submission" date="2015-04" db="UniProtKB">
        <authorList>
            <consortium name="EnsemblPlants"/>
        </authorList>
    </citation>
    <scope>IDENTIFICATION</scope>
    <source>
        <strain evidence="2">cv. Jemalong A17</strain>
    </source>
</reference>
<gene>
    <name evidence="1" type="ordered locus">MTR_1g106010</name>
</gene>
<evidence type="ECO:0000313" key="1">
    <source>
        <dbReference type="EMBL" id="KEH43998.1"/>
    </source>
</evidence>
<evidence type="ECO:0000313" key="3">
    <source>
        <dbReference type="Proteomes" id="UP000002051"/>
    </source>
</evidence>
<dbReference type="EMBL" id="CM001217">
    <property type="protein sequence ID" value="KEH43998.1"/>
    <property type="molecule type" value="Genomic_DNA"/>
</dbReference>
<sequence length="160" mass="18080">MESPNDKLQKMSGAIIKKRGQNADLLRKQFLASLDLNQPVEIESQDQYNYEFMSLVVHSKVEPTPVETQKRRVNDSMVNENINLTRKLSSESSSNNLHDTMESKDLPTQILGFELGGTFEQDPPTRCVKGCKLCMMFVIVSKNNPNCPRCKACLIDVDNV</sequence>
<name>A0A072VRE8_MEDTR</name>
<keyword evidence="3" id="KW-1185">Reference proteome</keyword>
<evidence type="ECO:0000313" key="2">
    <source>
        <dbReference type="EnsemblPlants" id="KEH43998"/>
    </source>
</evidence>
<accession>A0A072VRE8</accession>
<organism evidence="1 3">
    <name type="scientific">Medicago truncatula</name>
    <name type="common">Barrel medic</name>
    <name type="synonym">Medicago tribuloides</name>
    <dbReference type="NCBI Taxonomy" id="3880"/>
    <lineage>
        <taxon>Eukaryota</taxon>
        <taxon>Viridiplantae</taxon>
        <taxon>Streptophyta</taxon>
        <taxon>Embryophyta</taxon>
        <taxon>Tracheophyta</taxon>
        <taxon>Spermatophyta</taxon>
        <taxon>Magnoliopsida</taxon>
        <taxon>eudicotyledons</taxon>
        <taxon>Gunneridae</taxon>
        <taxon>Pentapetalae</taxon>
        <taxon>rosids</taxon>
        <taxon>fabids</taxon>
        <taxon>Fabales</taxon>
        <taxon>Fabaceae</taxon>
        <taxon>Papilionoideae</taxon>
        <taxon>50 kb inversion clade</taxon>
        <taxon>NPAAA clade</taxon>
        <taxon>Hologalegina</taxon>
        <taxon>IRL clade</taxon>
        <taxon>Trifolieae</taxon>
        <taxon>Medicago</taxon>
    </lineage>
</organism>
<reference evidence="1 3" key="1">
    <citation type="journal article" date="2011" name="Nature">
        <title>The Medicago genome provides insight into the evolution of rhizobial symbioses.</title>
        <authorList>
            <person name="Young N.D."/>
            <person name="Debelle F."/>
            <person name="Oldroyd G.E."/>
            <person name="Geurts R."/>
            <person name="Cannon S.B."/>
            <person name="Udvardi M.K."/>
            <person name="Benedito V.A."/>
            <person name="Mayer K.F."/>
            <person name="Gouzy J."/>
            <person name="Schoof H."/>
            <person name="Van de Peer Y."/>
            <person name="Proost S."/>
            <person name="Cook D.R."/>
            <person name="Meyers B.C."/>
            <person name="Spannagl M."/>
            <person name="Cheung F."/>
            <person name="De Mita S."/>
            <person name="Krishnakumar V."/>
            <person name="Gundlach H."/>
            <person name="Zhou S."/>
            <person name="Mudge J."/>
            <person name="Bharti A.K."/>
            <person name="Murray J.D."/>
            <person name="Naoumkina M.A."/>
            <person name="Rosen B."/>
            <person name="Silverstein K.A."/>
            <person name="Tang H."/>
            <person name="Rombauts S."/>
            <person name="Zhao P.X."/>
            <person name="Zhou P."/>
            <person name="Barbe V."/>
            <person name="Bardou P."/>
            <person name="Bechner M."/>
            <person name="Bellec A."/>
            <person name="Berger A."/>
            <person name="Berges H."/>
            <person name="Bidwell S."/>
            <person name="Bisseling T."/>
            <person name="Choisne N."/>
            <person name="Couloux A."/>
            <person name="Denny R."/>
            <person name="Deshpande S."/>
            <person name="Dai X."/>
            <person name="Doyle J.J."/>
            <person name="Dudez A.M."/>
            <person name="Farmer A.D."/>
            <person name="Fouteau S."/>
            <person name="Franken C."/>
            <person name="Gibelin C."/>
            <person name="Gish J."/>
            <person name="Goldstein S."/>
            <person name="Gonzalez A.J."/>
            <person name="Green P.J."/>
            <person name="Hallab A."/>
            <person name="Hartog M."/>
            <person name="Hua A."/>
            <person name="Humphray S.J."/>
            <person name="Jeong D.H."/>
            <person name="Jing Y."/>
            <person name="Jocker A."/>
            <person name="Kenton S.M."/>
            <person name="Kim D.J."/>
            <person name="Klee K."/>
            <person name="Lai H."/>
            <person name="Lang C."/>
            <person name="Lin S."/>
            <person name="Macmil S.L."/>
            <person name="Magdelenat G."/>
            <person name="Matthews L."/>
            <person name="McCorrison J."/>
            <person name="Monaghan E.L."/>
            <person name="Mun J.H."/>
            <person name="Najar F.Z."/>
            <person name="Nicholson C."/>
            <person name="Noirot C."/>
            <person name="O'Bleness M."/>
            <person name="Paule C.R."/>
            <person name="Poulain J."/>
            <person name="Prion F."/>
            <person name="Qin B."/>
            <person name="Qu C."/>
            <person name="Retzel E.F."/>
            <person name="Riddle C."/>
            <person name="Sallet E."/>
            <person name="Samain S."/>
            <person name="Samson N."/>
            <person name="Sanders I."/>
            <person name="Saurat O."/>
            <person name="Scarpelli C."/>
            <person name="Schiex T."/>
            <person name="Segurens B."/>
            <person name="Severin A.J."/>
            <person name="Sherrier D.J."/>
            <person name="Shi R."/>
            <person name="Sims S."/>
            <person name="Singer S.R."/>
            <person name="Sinharoy S."/>
            <person name="Sterck L."/>
            <person name="Viollet A."/>
            <person name="Wang B.B."/>
            <person name="Wang K."/>
            <person name="Wang M."/>
            <person name="Wang X."/>
            <person name="Warfsmann J."/>
            <person name="Weissenbach J."/>
            <person name="White D.D."/>
            <person name="White J.D."/>
            <person name="Wiley G.B."/>
            <person name="Wincker P."/>
            <person name="Xing Y."/>
            <person name="Yang L."/>
            <person name="Yao Z."/>
            <person name="Ying F."/>
            <person name="Zhai J."/>
            <person name="Zhou L."/>
            <person name="Zuber A."/>
            <person name="Denarie J."/>
            <person name="Dixon R.A."/>
            <person name="May G.D."/>
            <person name="Schwartz D.C."/>
            <person name="Rogers J."/>
            <person name="Quetier F."/>
            <person name="Town C.D."/>
            <person name="Roe B.A."/>
        </authorList>
    </citation>
    <scope>NUCLEOTIDE SEQUENCE [LARGE SCALE GENOMIC DNA]</scope>
    <source>
        <strain evidence="1">A17</strain>
        <strain evidence="2 3">cv. Jemalong A17</strain>
    </source>
</reference>
<dbReference type="Proteomes" id="UP000002051">
    <property type="component" value="Unassembled WGS sequence"/>
</dbReference>
<proteinExistence type="predicted"/>